<protein>
    <submittedName>
        <fullName evidence="9">Insulinase family protein</fullName>
    </submittedName>
</protein>
<comment type="similarity">
    <text evidence="1">Belongs to the peptidase M16 family.</text>
</comment>
<dbReference type="GO" id="GO:0006508">
    <property type="term" value="P:proteolysis"/>
    <property type="evidence" value="ECO:0007669"/>
    <property type="project" value="UniProtKB-KW"/>
</dbReference>
<feature type="domain" description="Peptidase M16 N-terminal" evidence="7">
    <location>
        <begin position="65"/>
        <end position="184"/>
    </location>
</feature>
<evidence type="ECO:0000256" key="2">
    <source>
        <dbReference type="ARBA" id="ARBA00022670"/>
    </source>
</evidence>
<feature type="domain" description="Peptidase M16 C-terminal" evidence="8">
    <location>
        <begin position="704"/>
        <end position="881"/>
    </location>
</feature>
<keyword evidence="10" id="KW-1185">Reference proteome</keyword>
<comment type="caution">
    <text evidence="9">The sequence shown here is derived from an EMBL/GenBank/DDBJ whole genome shotgun (WGS) entry which is preliminary data.</text>
</comment>
<dbReference type="AlphaFoldDB" id="A0A941DFZ2"/>
<feature type="chain" id="PRO_5038128055" evidence="6">
    <location>
        <begin position="32"/>
        <end position="961"/>
    </location>
</feature>
<dbReference type="GO" id="GO:0008237">
    <property type="term" value="F:metallopeptidase activity"/>
    <property type="evidence" value="ECO:0007669"/>
    <property type="project" value="UniProtKB-KW"/>
</dbReference>
<evidence type="ECO:0000259" key="7">
    <source>
        <dbReference type="Pfam" id="PF00675"/>
    </source>
</evidence>
<keyword evidence="2" id="KW-0645">Protease</keyword>
<reference evidence="9 10" key="1">
    <citation type="submission" date="2021-04" db="EMBL/GenBank/DDBJ databases">
        <title>novel species isolated from subtropical streams in China.</title>
        <authorList>
            <person name="Lu H."/>
        </authorList>
    </citation>
    <scope>NUCLEOTIDE SEQUENCE [LARGE SCALE GENOMIC DNA]</scope>
    <source>
        <strain evidence="9 10">BYS107W</strain>
    </source>
</reference>
<sequence>MRASSLRFPARSILSAFVLATSLFAPVVSSAQISSNAAYAAHQSIPYSSKLVKAKLDNGLTYYLQKNATPEKKAELRLVIKAGSILEDDDQQGLAHFTEHMAFNGSKHFKKNDLVSFLESIGVKFGADLNAYTSFDETVYILPIPTDKPSNLDKAIMVLADWANGLSFDHAEIDRERGVVLEEARLGKGADDRLKKQIIPKTLYGSRYAERMPIGKEEILKNFDYDALKRFYRDWYRPELMAVVVVGDIDLAQTKKLIEKHFAGLKKPQKPRPRVVAEVPLKNMADAIVATDKEANYSAISISQGRYLKINDGKFGSYRERRIQRFFNAMLSDRLNQLVQLPQPPFIAASSEVRGLVAQYQEFNSVAVIGKAGVQAAIDALMQENKRVAQFGFSADEFNRVKANILRNMENAYKEREKNQSDELAEEFIRNFLLGEAIPGIEAEYVFHQQIVNQIQLEDVNQFARSILINQEPKLIVYQGSDKPDHTIPDTQQLIEMVKLAEQKQVTAYTEKKAVTSLFDTMPKAGHIIREVKDQKLGTTSWTLSNGATLVMKPTNFKKDQILLGATRVGGMSMLADADFLQARYATAVVGAMGMKDLPPIELGKFLAGKSVGVSTKFGEDAEGISASSNNKDLEAMLQVVHLAMTAPRRDPALFQSFVGKQQDALRNQMASPFMVFQDQLIHTMYPSHPRAPILTTPEHIANLDLDRLMDIYRGRFSSAKGFTFFLVGSFDIAKIKPLMLTYLASLPSHDVEVGVRDHGLRPVSGIVKKNVYVGKENQSLISLQLHGERSMNIKDRMRFSALMEILQLRLTAKMREELGAVYSPQVSYRTVLNPYQGYVIELYLPSGPEHVEQLLSSSFALFDELKTNTVTSEELNKVKENWLKNRQEQIKTNDFWMTIFTNAKEENENPMHVFTFNERVKQLQAKELLEAAKVYLNAENYIQVVMYPEHMKPADGVGNL</sequence>
<evidence type="ECO:0000313" key="9">
    <source>
        <dbReference type="EMBL" id="MBR7747371.1"/>
    </source>
</evidence>
<dbReference type="InterPro" id="IPR050626">
    <property type="entry name" value="Peptidase_M16"/>
</dbReference>
<dbReference type="Proteomes" id="UP000680158">
    <property type="component" value="Unassembled WGS sequence"/>
</dbReference>
<dbReference type="GO" id="GO:0046872">
    <property type="term" value="F:metal ion binding"/>
    <property type="evidence" value="ECO:0007669"/>
    <property type="project" value="InterPro"/>
</dbReference>
<feature type="domain" description="Peptidase M16 C-terminal" evidence="8">
    <location>
        <begin position="222"/>
        <end position="404"/>
    </location>
</feature>
<dbReference type="InterPro" id="IPR011765">
    <property type="entry name" value="Pept_M16_N"/>
</dbReference>
<dbReference type="EMBL" id="JAGSPM010000007">
    <property type="protein sequence ID" value="MBR7747371.1"/>
    <property type="molecule type" value="Genomic_DNA"/>
</dbReference>
<dbReference type="InterPro" id="IPR007863">
    <property type="entry name" value="Peptidase_M16_C"/>
</dbReference>
<keyword evidence="5" id="KW-0482">Metalloprotease</keyword>
<evidence type="ECO:0000256" key="1">
    <source>
        <dbReference type="ARBA" id="ARBA00007261"/>
    </source>
</evidence>
<dbReference type="PANTHER" id="PTHR43690">
    <property type="entry name" value="NARDILYSIN"/>
    <property type="match status" value="1"/>
</dbReference>
<evidence type="ECO:0000259" key="8">
    <source>
        <dbReference type="Pfam" id="PF05193"/>
    </source>
</evidence>
<dbReference type="RefSeq" id="WP_212684769.1">
    <property type="nucleotide sequence ID" value="NZ_JAGSPM010000007.1"/>
</dbReference>
<organism evidence="9 10">
    <name type="scientific">Undibacterium baiyunense</name>
    <dbReference type="NCBI Taxonomy" id="2828731"/>
    <lineage>
        <taxon>Bacteria</taxon>
        <taxon>Pseudomonadati</taxon>
        <taxon>Pseudomonadota</taxon>
        <taxon>Betaproteobacteria</taxon>
        <taxon>Burkholderiales</taxon>
        <taxon>Oxalobacteraceae</taxon>
        <taxon>Undibacterium</taxon>
    </lineage>
</organism>
<dbReference type="Pfam" id="PF05193">
    <property type="entry name" value="Peptidase_M16_C"/>
    <property type="match status" value="2"/>
</dbReference>
<keyword evidence="6" id="KW-0732">Signal</keyword>
<evidence type="ECO:0000313" key="10">
    <source>
        <dbReference type="Proteomes" id="UP000680158"/>
    </source>
</evidence>
<accession>A0A941DFZ2</accession>
<evidence type="ECO:0000256" key="3">
    <source>
        <dbReference type="ARBA" id="ARBA00022801"/>
    </source>
</evidence>
<keyword evidence="3" id="KW-0378">Hydrolase</keyword>
<feature type="signal peptide" evidence="6">
    <location>
        <begin position="1"/>
        <end position="31"/>
    </location>
</feature>
<keyword evidence="4" id="KW-0862">Zinc</keyword>
<evidence type="ECO:0000256" key="6">
    <source>
        <dbReference type="SAM" id="SignalP"/>
    </source>
</evidence>
<dbReference type="Pfam" id="PF00675">
    <property type="entry name" value="Peptidase_M16"/>
    <property type="match status" value="1"/>
</dbReference>
<evidence type="ECO:0000256" key="4">
    <source>
        <dbReference type="ARBA" id="ARBA00022833"/>
    </source>
</evidence>
<evidence type="ECO:0000256" key="5">
    <source>
        <dbReference type="ARBA" id="ARBA00023049"/>
    </source>
</evidence>
<proteinExistence type="inferred from homology"/>
<gene>
    <name evidence="9" type="ORF">KDM92_12330</name>
</gene>
<dbReference type="InterPro" id="IPR011249">
    <property type="entry name" value="Metalloenz_LuxS/M16"/>
</dbReference>
<dbReference type="PANTHER" id="PTHR43690:SF34">
    <property type="entry name" value="ZINC PROTEASE PQQL-LIKE"/>
    <property type="match status" value="1"/>
</dbReference>
<name>A0A941DFZ2_9BURK</name>
<dbReference type="SUPFAM" id="SSF63411">
    <property type="entry name" value="LuxS/MPP-like metallohydrolase"/>
    <property type="match status" value="4"/>
</dbReference>
<dbReference type="Gene3D" id="3.30.830.10">
    <property type="entry name" value="Metalloenzyme, LuxS/M16 peptidase-like"/>
    <property type="match status" value="4"/>
</dbReference>